<evidence type="ECO:0000259" key="2">
    <source>
        <dbReference type="Pfam" id="PF09423"/>
    </source>
</evidence>
<gene>
    <name evidence="4" type="ORF">H0264_27840</name>
</gene>
<sequence>MARRTLLKSGAAAVVAGGAALTTGTAAADAPVFQHGVASGDPLPTGVILWTRVTPIADATPGSGRGEPVEVRWEVARDGEFGNVVASGSHTATAETDHTVKIDATGLTPAADYFFRFTALGQTSRIGRTRTAPGAQDTPDRLRFGVVSCANYEEGWFAAYRHLAARDDLDAVIHLGDYLYEYARGAHAVVLPNVRAHDPANEIVTLADYRIRHGQYKTDADLATLHARVPFICTWDDHESANDAWVDGAENHTPAKEGEWQARRAAALRAYLEWMPVRAVGTGAGAQLYRRLRFGTLAELSMLDLRSYRDQQLKAVTGWRDVENPARTLTGAAQMQWLTAGLTTSTAQWKLIGNPVMIAPLTLPTLDGTMAGAFAATLGTPSSGLPINLDQWDGYAADRQRLFTALRENSVRDVVFLTGDIHSSWAADLPIDPNDYPAGPTVGAEFVVPSVSMASIGDAAHLPLRTASVVLENTIRGLNRHLHYSELDSHGYGVLHLDSTQSQMDWFYVGSVTDPNAGVRHGASLAVPTGGRIEPRTAPMA</sequence>
<reference evidence="4 5" key="1">
    <citation type="submission" date="2020-07" db="EMBL/GenBank/DDBJ databases">
        <authorList>
            <person name="Zhuang K."/>
            <person name="Ran Y."/>
        </authorList>
    </citation>
    <scope>NUCLEOTIDE SEQUENCE [LARGE SCALE GENOMIC DNA]</scope>
    <source>
        <strain evidence="4 5">WCH-YHL-001</strain>
    </source>
</reference>
<proteinExistence type="predicted"/>
<dbReference type="SUPFAM" id="SSF56300">
    <property type="entry name" value="Metallo-dependent phosphatases"/>
    <property type="match status" value="1"/>
</dbReference>
<dbReference type="EMBL" id="CP059399">
    <property type="protein sequence ID" value="QLY34716.1"/>
    <property type="molecule type" value="Genomic_DNA"/>
</dbReference>
<accession>A0A7D6VPR5</accession>
<dbReference type="Pfam" id="PF09423">
    <property type="entry name" value="PhoD"/>
    <property type="match status" value="1"/>
</dbReference>
<dbReference type="InterPro" id="IPR018946">
    <property type="entry name" value="PhoD-like_MPP"/>
</dbReference>
<dbReference type="KEGG" id="nhu:H0264_27840"/>
<organism evidence="4 5">
    <name type="scientific">Nocardia huaxiensis</name>
    <dbReference type="NCBI Taxonomy" id="2755382"/>
    <lineage>
        <taxon>Bacteria</taxon>
        <taxon>Bacillati</taxon>
        <taxon>Actinomycetota</taxon>
        <taxon>Actinomycetes</taxon>
        <taxon>Mycobacteriales</taxon>
        <taxon>Nocardiaceae</taxon>
        <taxon>Nocardia</taxon>
    </lineage>
</organism>
<keyword evidence="5" id="KW-1185">Reference proteome</keyword>
<name>A0A7D6VPR5_9NOCA</name>
<dbReference type="PANTHER" id="PTHR43606">
    <property type="entry name" value="PHOSPHATASE, PUTATIVE (AFU_ORTHOLOGUE AFUA_6G08710)-RELATED"/>
    <property type="match status" value="1"/>
</dbReference>
<dbReference type="Pfam" id="PF16655">
    <property type="entry name" value="PhoD_N"/>
    <property type="match status" value="1"/>
</dbReference>
<feature type="chain" id="PRO_5028459440" evidence="1">
    <location>
        <begin position="29"/>
        <end position="541"/>
    </location>
</feature>
<feature type="signal peptide" evidence="1">
    <location>
        <begin position="1"/>
        <end position="28"/>
    </location>
</feature>
<protein>
    <submittedName>
        <fullName evidence="4">Alkaline phosphatase D family protein</fullName>
    </submittedName>
</protein>
<dbReference type="PANTHER" id="PTHR43606:SF2">
    <property type="entry name" value="ALKALINE PHOSPHATASE FAMILY PROTEIN (AFU_ORTHOLOGUE AFUA_5G03860)"/>
    <property type="match status" value="1"/>
</dbReference>
<dbReference type="PROSITE" id="PS51318">
    <property type="entry name" value="TAT"/>
    <property type="match status" value="1"/>
</dbReference>
<dbReference type="Gene3D" id="2.60.40.380">
    <property type="entry name" value="Purple acid phosphatase-like, N-terminal"/>
    <property type="match status" value="1"/>
</dbReference>
<dbReference type="InterPro" id="IPR038607">
    <property type="entry name" value="PhoD-like_sf"/>
</dbReference>
<dbReference type="InterPro" id="IPR032093">
    <property type="entry name" value="PhoD_N"/>
</dbReference>
<feature type="domain" description="PhoD-like phosphatase metallophosphatase" evidence="2">
    <location>
        <begin position="144"/>
        <end position="506"/>
    </location>
</feature>
<dbReference type="InterPro" id="IPR006311">
    <property type="entry name" value="TAT_signal"/>
</dbReference>
<evidence type="ECO:0000313" key="5">
    <source>
        <dbReference type="Proteomes" id="UP000515512"/>
    </source>
</evidence>
<dbReference type="InterPro" id="IPR052900">
    <property type="entry name" value="Phospholipid_Metab_Enz"/>
</dbReference>
<dbReference type="CDD" id="cd07389">
    <property type="entry name" value="MPP_PhoD"/>
    <property type="match status" value="1"/>
</dbReference>
<dbReference type="Proteomes" id="UP000515512">
    <property type="component" value="Chromosome"/>
</dbReference>
<evidence type="ECO:0000313" key="4">
    <source>
        <dbReference type="EMBL" id="QLY34716.1"/>
    </source>
</evidence>
<dbReference type="Gene3D" id="3.60.21.70">
    <property type="entry name" value="PhoD-like phosphatase"/>
    <property type="match status" value="1"/>
</dbReference>
<keyword evidence="1" id="KW-0732">Signal</keyword>
<evidence type="ECO:0000256" key="1">
    <source>
        <dbReference type="SAM" id="SignalP"/>
    </source>
</evidence>
<feature type="domain" description="Phospholipase D N-terminal" evidence="3">
    <location>
        <begin position="35"/>
        <end position="131"/>
    </location>
</feature>
<dbReference type="InterPro" id="IPR029052">
    <property type="entry name" value="Metallo-depent_PP-like"/>
</dbReference>
<evidence type="ECO:0000259" key="3">
    <source>
        <dbReference type="Pfam" id="PF16655"/>
    </source>
</evidence>
<dbReference type="AlphaFoldDB" id="A0A7D6VPR5"/>